<evidence type="ECO:0000259" key="6">
    <source>
        <dbReference type="PROSITE" id="PS50071"/>
    </source>
</evidence>
<dbReference type="CDD" id="cd00086">
    <property type="entry name" value="homeodomain"/>
    <property type="match status" value="1"/>
</dbReference>
<evidence type="ECO:0000256" key="5">
    <source>
        <dbReference type="SAM" id="MobiDB-lite"/>
    </source>
</evidence>
<dbReference type="AlphaFoldDB" id="A0A1Y5IEA3"/>
<proteinExistence type="predicted"/>
<dbReference type="Gene3D" id="1.10.10.60">
    <property type="entry name" value="Homeodomain-like"/>
    <property type="match status" value="1"/>
</dbReference>
<evidence type="ECO:0000256" key="4">
    <source>
        <dbReference type="PROSITE-ProRule" id="PRU00108"/>
    </source>
</evidence>
<dbReference type="GO" id="GO:0006355">
    <property type="term" value="P:regulation of DNA-templated transcription"/>
    <property type="evidence" value="ECO:0007669"/>
    <property type="project" value="InterPro"/>
</dbReference>
<sequence>MTSGSIDGLDLLFDHVLDAREGEGAPGLAVDVLAWDDVLNAFDAYCADGADGRFDDLDAVFAMTWAREGCDARRRAAGEAREYIASVVRDALGDGEDDDGGDARETTRREAEDSATAIKYVQSRANGRLRASCIETGRKNPSSVCAARRGARATSKGRRSENRRLLLRREFKSSLANVLDAFDSAMEHIAPRTAKTKSASSRDSERSNATVEITQSVAAIQGRHDERARRVLSQWLWDHFYPTEERLKPIPTRAEKEELARLSGLTTTQVGDWFVNARARLWKPYIEGLIRGVYNDAMVKKALDLQADASA</sequence>
<evidence type="ECO:0000256" key="2">
    <source>
        <dbReference type="ARBA" id="ARBA00023155"/>
    </source>
</evidence>
<accession>A0A1Y5IEA3</accession>
<name>A0A1Y5IEA3_OSTTA</name>
<dbReference type="PANTHER" id="PTHR11850">
    <property type="entry name" value="HOMEOBOX PROTEIN TRANSCRIPTION FACTORS"/>
    <property type="match status" value="1"/>
</dbReference>
<comment type="subcellular location">
    <subcellularLocation>
        <location evidence="4">Nucleus</location>
    </subcellularLocation>
</comment>
<dbReference type="InterPro" id="IPR008422">
    <property type="entry name" value="KN_HD"/>
</dbReference>
<dbReference type="InterPro" id="IPR001356">
    <property type="entry name" value="HD"/>
</dbReference>
<dbReference type="SMART" id="SM00389">
    <property type="entry name" value="HOX"/>
    <property type="match status" value="1"/>
</dbReference>
<keyword evidence="3 4" id="KW-0539">Nucleus</keyword>
<dbReference type="InterPro" id="IPR009057">
    <property type="entry name" value="Homeodomain-like_sf"/>
</dbReference>
<dbReference type="Proteomes" id="UP000195557">
    <property type="component" value="Unassembled WGS sequence"/>
</dbReference>
<feature type="region of interest" description="Disordered" evidence="5">
    <location>
        <begin position="92"/>
        <end position="114"/>
    </location>
</feature>
<dbReference type="EMBL" id="KZ155790">
    <property type="protein sequence ID" value="OUS45315.1"/>
    <property type="molecule type" value="Genomic_DNA"/>
</dbReference>
<dbReference type="PROSITE" id="PS50071">
    <property type="entry name" value="HOMEOBOX_2"/>
    <property type="match status" value="1"/>
</dbReference>
<feature type="domain" description="Homeobox" evidence="6">
    <location>
        <begin position="223"/>
        <end position="284"/>
    </location>
</feature>
<protein>
    <submittedName>
        <fullName evidence="7">Putative homeodomain protein</fullName>
    </submittedName>
</protein>
<feature type="compositionally biased region" description="Basic and acidic residues" evidence="5">
    <location>
        <begin position="101"/>
        <end position="112"/>
    </location>
</feature>
<evidence type="ECO:0000256" key="1">
    <source>
        <dbReference type="ARBA" id="ARBA00023125"/>
    </source>
</evidence>
<reference evidence="7" key="1">
    <citation type="submission" date="2017-04" db="EMBL/GenBank/DDBJ databases">
        <title>Population genomics of picophytoplankton unveils novel chromosome hypervariability.</title>
        <authorList>
            <consortium name="DOE Joint Genome Institute"/>
            <person name="Blanc-Mathieu R."/>
            <person name="Krasovec M."/>
            <person name="Hebrard M."/>
            <person name="Yau S."/>
            <person name="Desgranges E."/>
            <person name="Martin J."/>
            <person name="Schackwitz W."/>
            <person name="Kuo A."/>
            <person name="Salin G."/>
            <person name="Donnadieu C."/>
            <person name="Desdevises Y."/>
            <person name="Sanchez-Ferandin S."/>
            <person name="Moreau H."/>
            <person name="Rivals E."/>
            <person name="Grigoriev I.V."/>
            <person name="Grimsley N."/>
            <person name="Eyre-Walker A."/>
            <person name="Piganeau G."/>
        </authorList>
    </citation>
    <scope>NUCLEOTIDE SEQUENCE [LARGE SCALE GENOMIC DNA]</scope>
    <source>
        <strain evidence="7">RCC 1115</strain>
    </source>
</reference>
<keyword evidence="1 4" id="KW-0238">DNA-binding</keyword>
<dbReference type="GO" id="GO:0003677">
    <property type="term" value="F:DNA binding"/>
    <property type="evidence" value="ECO:0007669"/>
    <property type="project" value="UniProtKB-UniRule"/>
</dbReference>
<dbReference type="Pfam" id="PF05920">
    <property type="entry name" value="Homeobox_KN"/>
    <property type="match status" value="1"/>
</dbReference>
<dbReference type="SUPFAM" id="SSF46689">
    <property type="entry name" value="Homeodomain-like"/>
    <property type="match status" value="1"/>
</dbReference>
<feature type="DNA-binding region" description="Homeobox" evidence="4">
    <location>
        <begin position="225"/>
        <end position="285"/>
    </location>
</feature>
<evidence type="ECO:0000256" key="3">
    <source>
        <dbReference type="ARBA" id="ARBA00023242"/>
    </source>
</evidence>
<dbReference type="GO" id="GO:0005634">
    <property type="term" value="C:nucleus"/>
    <property type="evidence" value="ECO:0007669"/>
    <property type="project" value="UniProtKB-SubCell"/>
</dbReference>
<dbReference type="InterPro" id="IPR050224">
    <property type="entry name" value="TALE_homeobox"/>
</dbReference>
<gene>
    <name evidence="7" type="ORF">BE221DRAFT_76669</name>
</gene>
<keyword evidence="2 4" id="KW-0371">Homeobox</keyword>
<evidence type="ECO:0000313" key="7">
    <source>
        <dbReference type="EMBL" id="OUS45315.1"/>
    </source>
</evidence>
<organism evidence="7">
    <name type="scientific">Ostreococcus tauri</name>
    <name type="common">Marine green alga</name>
    <dbReference type="NCBI Taxonomy" id="70448"/>
    <lineage>
        <taxon>Eukaryota</taxon>
        <taxon>Viridiplantae</taxon>
        <taxon>Chlorophyta</taxon>
        <taxon>Mamiellophyceae</taxon>
        <taxon>Mamiellales</taxon>
        <taxon>Bathycoccaceae</taxon>
        <taxon>Ostreococcus</taxon>
    </lineage>
</organism>